<proteinExistence type="predicted"/>
<evidence type="ECO:0000313" key="1">
    <source>
        <dbReference type="EMBL" id="GEC04231.1"/>
    </source>
</evidence>
<name>A0A4Y3VF48_9ACTN</name>
<gene>
    <name evidence="1" type="ORF">SSP24_18860</name>
</gene>
<sequence>MSKAGVLRVHRLPVHWAPTGRCRAYPRKNVRFFESFQTAGSVVDPPPDRVAFAFGK</sequence>
<evidence type="ECO:0000313" key="2">
    <source>
        <dbReference type="Proteomes" id="UP000317881"/>
    </source>
</evidence>
<dbReference type="Proteomes" id="UP000317881">
    <property type="component" value="Unassembled WGS sequence"/>
</dbReference>
<accession>A0A4Y3VF48</accession>
<organism evidence="1 2">
    <name type="scientific">Streptomyces spinoverrucosus</name>
    <dbReference type="NCBI Taxonomy" id="284043"/>
    <lineage>
        <taxon>Bacteria</taxon>
        <taxon>Bacillati</taxon>
        <taxon>Actinomycetota</taxon>
        <taxon>Actinomycetes</taxon>
        <taxon>Kitasatosporales</taxon>
        <taxon>Streptomycetaceae</taxon>
        <taxon>Streptomyces</taxon>
    </lineage>
</organism>
<reference evidence="1 2" key="1">
    <citation type="submission" date="2019-06" db="EMBL/GenBank/DDBJ databases">
        <title>Whole genome shotgun sequence of Streptomyces spinoverrucosus NBRC 14228.</title>
        <authorList>
            <person name="Hosoyama A."/>
            <person name="Uohara A."/>
            <person name="Ohji S."/>
            <person name="Ichikawa N."/>
        </authorList>
    </citation>
    <scope>NUCLEOTIDE SEQUENCE [LARGE SCALE GENOMIC DNA]</scope>
    <source>
        <strain evidence="1 2">NBRC 14228</strain>
    </source>
</reference>
<protein>
    <submittedName>
        <fullName evidence="1">Uncharacterized protein</fullName>
    </submittedName>
</protein>
<comment type="caution">
    <text evidence="1">The sequence shown here is derived from an EMBL/GenBank/DDBJ whole genome shotgun (WGS) entry which is preliminary data.</text>
</comment>
<dbReference type="AlphaFoldDB" id="A0A4Y3VF48"/>
<dbReference type="EMBL" id="BJND01000012">
    <property type="protein sequence ID" value="GEC04231.1"/>
    <property type="molecule type" value="Genomic_DNA"/>
</dbReference>
<keyword evidence="2" id="KW-1185">Reference proteome</keyword>